<organism evidence="1 2">
    <name type="scientific">Pyrobaculum arsenaticum</name>
    <dbReference type="NCBI Taxonomy" id="121277"/>
    <lineage>
        <taxon>Archaea</taxon>
        <taxon>Thermoproteota</taxon>
        <taxon>Thermoprotei</taxon>
        <taxon>Thermoproteales</taxon>
        <taxon>Thermoproteaceae</taxon>
        <taxon>Pyrobaculum</taxon>
    </lineage>
</organism>
<dbReference type="RefSeq" id="WP_011900215.1">
    <property type="nucleotide sequence ID" value="NZ_JAAVJF010000001.1"/>
</dbReference>
<dbReference type="GeneID" id="5056083"/>
<gene>
    <name evidence="1" type="ORF">HC235_01980</name>
</gene>
<dbReference type="OMA" id="NQTARIY"/>
<evidence type="ECO:0000313" key="1">
    <source>
        <dbReference type="EMBL" id="NYR14751.1"/>
    </source>
</evidence>
<dbReference type="EMBL" id="JAAVJF010000001">
    <property type="protein sequence ID" value="NYR14751.1"/>
    <property type="molecule type" value="Genomic_DNA"/>
</dbReference>
<evidence type="ECO:0000313" key="2">
    <source>
        <dbReference type="Proteomes" id="UP000554766"/>
    </source>
</evidence>
<protein>
    <submittedName>
        <fullName evidence="1">Uncharacterized protein</fullName>
    </submittedName>
</protein>
<keyword evidence="2" id="KW-1185">Reference proteome</keyword>
<sequence>MHAATPYKDPYQYSKGHQTLWGKIGALAHYDVVKTTDPRLCSDGLSNFTCFLSKTDVVPILKELNRTGIKPEAAEVEARWVLVLDINYTAVPATSYWRNYTVIKAWELRWNNQTVRIYQTRLKWTYGELIKAKDRISEKLWYKDKVEGITSVAPALERIVVTTKKATAEGKPDPNATKTIKKKI</sequence>
<proteinExistence type="predicted"/>
<comment type="caution">
    <text evidence="1">The sequence shown here is derived from an EMBL/GenBank/DDBJ whole genome shotgun (WGS) entry which is preliminary data.</text>
</comment>
<accession>A0A7L4P6T4</accession>
<dbReference type="AlphaFoldDB" id="A0A7L4P6T4"/>
<dbReference type="Proteomes" id="UP000554766">
    <property type="component" value="Unassembled WGS sequence"/>
</dbReference>
<reference evidence="1 2" key="1">
    <citation type="journal article" date="2020" name="Nat. Commun.">
        <title>The structures of two archaeal type IV pili illuminate evolutionary relationships.</title>
        <authorList>
            <person name="Wang F."/>
            <person name="Baquero D.P."/>
            <person name="Su Z."/>
            <person name="Beltran L.C."/>
            <person name="Prangishvili D."/>
            <person name="Krupovic M."/>
            <person name="Egelman E.H."/>
        </authorList>
    </citation>
    <scope>NUCLEOTIDE SEQUENCE [LARGE SCALE GENOMIC DNA]</scope>
    <source>
        <strain evidence="1 2">2GA</strain>
    </source>
</reference>
<name>A0A7L4P6T4_9CREN</name>